<dbReference type="RefSeq" id="WP_336436270.1">
    <property type="nucleotide sequence ID" value="NZ_JBAWKS010000002.1"/>
</dbReference>
<sequence>MDFNQTKQILETVASHGKSGCGIITLANQTNISQSQLREFLDSNNDFFCQLNNKSTYTLNAFGKYKGSVEAMLQSVSERNEKTKLNQLILVACVAFAFGYFVGGI</sequence>
<evidence type="ECO:0000256" key="1">
    <source>
        <dbReference type="SAM" id="Phobius"/>
    </source>
</evidence>
<proteinExistence type="predicted"/>
<keyword evidence="1" id="KW-1133">Transmembrane helix</keyword>
<gene>
    <name evidence="2" type="ORF">WAE96_16460</name>
</gene>
<accession>A0ABU8EWE3</accession>
<feature type="transmembrane region" description="Helical" evidence="1">
    <location>
        <begin position="85"/>
        <end position="103"/>
    </location>
</feature>
<protein>
    <submittedName>
        <fullName evidence="2">Uncharacterized protein</fullName>
    </submittedName>
</protein>
<keyword evidence="1" id="KW-0472">Membrane</keyword>
<keyword evidence="3" id="KW-1185">Reference proteome</keyword>
<comment type="caution">
    <text evidence="2">The sequence shown here is derived from an EMBL/GenBank/DDBJ whole genome shotgun (WGS) entry which is preliminary data.</text>
</comment>
<name>A0ABU8EWE3_9GAMM</name>
<evidence type="ECO:0000313" key="3">
    <source>
        <dbReference type="Proteomes" id="UP001382455"/>
    </source>
</evidence>
<reference evidence="2 3" key="1">
    <citation type="submission" date="2023-12" db="EMBL/GenBank/DDBJ databases">
        <title>Friends and Foes: Symbiotic and Algicidal bacterial influence on Karenia brevis blooms.</title>
        <authorList>
            <person name="Fei C."/>
            <person name="Mohamed A.R."/>
            <person name="Booker A."/>
            <person name="Arshad M."/>
            <person name="Klass S."/>
            <person name="Ahn S."/>
            <person name="Gilbert P.M."/>
            <person name="Heil C.A."/>
            <person name="Martinez J.M."/>
            <person name="Amin S.A."/>
        </authorList>
    </citation>
    <scope>NUCLEOTIDE SEQUENCE [LARGE SCALE GENOMIC DNA]</scope>
    <source>
        <strain evidence="2 3">CE15</strain>
    </source>
</reference>
<keyword evidence="1" id="KW-0812">Transmembrane</keyword>
<dbReference type="EMBL" id="JBAWKS010000002">
    <property type="protein sequence ID" value="MEI4551268.1"/>
    <property type="molecule type" value="Genomic_DNA"/>
</dbReference>
<organism evidence="2 3">
    <name type="scientific">Pseudoalteromonas spongiae</name>
    <dbReference type="NCBI Taxonomy" id="298657"/>
    <lineage>
        <taxon>Bacteria</taxon>
        <taxon>Pseudomonadati</taxon>
        <taxon>Pseudomonadota</taxon>
        <taxon>Gammaproteobacteria</taxon>
        <taxon>Alteromonadales</taxon>
        <taxon>Pseudoalteromonadaceae</taxon>
        <taxon>Pseudoalteromonas</taxon>
    </lineage>
</organism>
<evidence type="ECO:0000313" key="2">
    <source>
        <dbReference type="EMBL" id="MEI4551268.1"/>
    </source>
</evidence>
<dbReference type="Proteomes" id="UP001382455">
    <property type="component" value="Unassembled WGS sequence"/>
</dbReference>